<accession>A0A1G7A051</accession>
<proteinExistence type="predicted"/>
<keyword evidence="2" id="KW-1185">Reference proteome</keyword>
<name>A0A1G7A051_9BURK</name>
<dbReference type="Pfam" id="PF12244">
    <property type="entry name" value="DUF3606"/>
    <property type="match status" value="1"/>
</dbReference>
<evidence type="ECO:0008006" key="3">
    <source>
        <dbReference type="Google" id="ProtNLM"/>
    </source>
</evidence>
<dbReference type="InterPro" id="IPR022037">
    <property type="entry name" value="DUF3606"/>
</dbReference>
<gene>
    <name evidence="1" type="ORF">SAMN05192589_11220</name>
</gene>
<dbReference type="STRING" id="187868.SAMN05192589_11220"/>
<reference evidence="1 2" key="1">
    <citation type="submission" date="2016-10" db="EMBL/GenBank/DDBJ databases">
        <authorList>
            <person name="de Groot N.N."/>
        </authorList>
    </citation>
    <scope>NUCLEOTIDE SEQUENCE [LARGE SCALE GENOMIC DNA]</scope>
    <source>
        <strain evidence="1 2">DSM 16619</strain>
    </source>
</reference>
<dbReference type="AlphaFoldDB" id="A0A1G7A051"/>
<dbReference type="OrthoDB" id="7030114at2"/>
<organism evidence="1 2">
    <name type="scientific">Paracidovorax valerianellae</name>
    <dbReference type="NCBI Taxonomy" id="187868"/>
    <lineage>
        <taxon>Bacteria</taxon>
        <taxon>Pseudomonadati</taxon>
        <taxon>Pseudomonadota</taxon>
        <taxon>Betaproteobacteria</taxon>
        <taxon>Burkholderiales</taxon>
        <taxon>Comamonadaceae</taxon>
        <taxon>Paracidovorax</taxon>
    </lineage>
</organism>
<sequence>MPDDATKTAEDRRLISLSEDYEIRDWMRSLNCTEEELRAAVKAVGNSAQAVRSYLANR</sequence>
<evidence type="ECO:0000313" key="1">
    <source>
        <dbReference type="EMBL" id="SDE08189.1"/>
    </source>
</evidence>
<dbReference type="Proteomes" id="UP000198781">
    <property type="component" value="Unassembled WGS sequence"/>
</dbReference>
<dbReference type="EMBL" id="FMZC01000012">
    <property type="protein sequence ID" value="SDE08189.1"/>
    <property type="molecule type" value="Genomic_DNA"/>
</dbReference>
<protein>
    <recommendedName>
        <fullName evidence="3">DUF3606 domain-containing protein</fullName>
    </recommendedName>
</protein>
<evidence type="ECO:0000313" key="2">
    <source>
        <dbReference type="Proteomes" id="UP000198781"/>
    </source>
</evidence>
<dbReference type="RefSeq" id="WP_092744968.1">
    <property type="nucleotide sequence ID" value="NZ_FMZC01000012.1"/>
</dbReference>